<sequence>MLLYIDQKQVYNMLKNILKKCAGVLADHYAFSTVCVISKHRISCYFSSLSQDLTPHFVDLLWVKHHPLNGSCIVLVSAHSKGVYKNLDISGKSKLRLAGSGSAESGMKMLVVTSLM</sequence>
<organism evidence="1 2">
    <name type="scientific">Ilyodon furcidens</name>
    <name type="common">goldbreast splitfin</name>
    <dbReference type="NCBI Taxonomy" id="33524"/>
    <lineage>
        <taxon>Eukaryota</taxon>
        <taxon>Metazoa</taxon>
        <taxon>Chordata</taxon>
        <taxon>Craniata</taxon>
        <taxon>Vertebrata</taxon>
        <taxon>Euteleostomi</taxon>
        <taxon>Actinopterygii</taxon>
        <taxon>Neopterygii</taxon>
        <taxon>Teleostei</taxon>
        <taxon>Neoteleostei</taxon>
        <taxon>Acanthomorphata</taxon>
        <taxon>Ovalentaria</taxon>
        <taxon>Atherinomorphae</taxon>
        <taxon>Cyprinodontiformes</taxon>
        <taxon>Goodeidae</taxon>
        <taxon>Ilyodon</taxon>
    </lineage>
</organism>
<reference evidence="1 2" key="1">
    <citation type="submission" date="2021-06" db="EMBL/GenBank/DDBJ databases">
        <authorList>
            <person name="Palmer J.M."/>
        </authorList>
    </citation>
    <scope>NUCLEOTIDE SEQUENCE [LARGE SCALE GENOMIC DNA]</scope>
    <source>
        <strain evidence="2">if_2019</strain>
        <tissue evidence="1">Muscle</tissue>
    </source>
</reference>
<proteinExistence type="predicted"/>
<gene>
    <name evidence="1" type="ORF">ILYODFUR_012586</name>
</gene>
<comment type="caution">
    <text evidence="1">The sequence shown here is derived from an EMBL/GenBank/DDBJ whole genome shotgun (WGS) entry which is preliminary data.</text>
</comment>
<name>A0ABV0SY46_9TELE</name>
<dbReference type="Proteomes" id="UP001482620">
    <property type="component" value="Unassembled WGS sequence"/>
</dbReference>
<keyword evidence="2" id="KW-1185">Reference proteome</keyword>
<accession>A0ABV0SY46</accession>
<dbReference type="EMBL" id="JAHRIQ010012580">
    <property type="protein sequence ID" value="MEQ2224952.1"/>
    <property type="molecule type" value="Genomic_DNA"/>
</dbReference>
<evidence type="ECO:0000313" key="2">
    <source>
        <dbReference type="Proteomes" id="UP001482620"/>
    </source>
</evidence>
<protein>
    <submittedName>
        <fullName evidence="1">Uncharacterized protein</fullName>
    </submittedName>
</protein>
<evidence type="ECO:0000313" key="1">
    <source>
        <dbReference type="EMBL" id="MEQ2224952.1"/>
    </source>
</evidence>